<dbReference type="OrthoDB" id="444631at2759"/>
<feature type="compositionally biased region" description="Acidic residues" evidence="6">
    <location>
        <begin position="327"/>
        <end position="336"/>
    </location>
</feature>
<evidence type="ECO:0000256" key="4">
    <source>
        <dbReference type="ARBA" id="ARBA00023136"/>
    </source>
</evidence>
<feature type="transmembrane region" description="Helical" evidence="7">
    <location>
        <begin position="126"/>
        <end position="155"/>
    </location>
</feature>
<sequence>MISQFDVPNKGPLFIRVTGILTAIAFILTAYRVLWKVHMKSMIAVDDMIISFSMLIQIVNTVMGDLACHYGFGRHKTDIVRTGGNVILTLKYFWLFQILYKLVLCLNKLSFLSFYLRLFPTRKFRLICWITISLVLCSTFGFVIATIFQCIPVRASWYKHIPKKCVNNASFRWSWAGYNTVMDIWVCLLPLPVLAQLQLDKGRKIGVMLVFCMGLFVCVTSVIRMWAMVESTKTDDPTWGSFDALLWSAIEASTGIICACLPFLKHPIQRLLPGWFSSLGSGGRSGRSKKSNYRMSRLGSQSGNRTIGGTGAGTANGTRGSAWRDGDLDDLDDDAESMGSQGPIAKNQIMMKTDIAMHSEPAYK</sequence>
<gene>
    <name evidence="9" type="ORF">BO71DRAFT_330972</name>
</gene>
<accession>A0A319D4G1</accession>
<dbReference type="AlphaFoldDB" id="A0A319D4G1"/>
<evidence type="ECO:0000256" key="5">
    <source>
        <dbReference type="ARBA" id="ARBA00038359"/>
    </source>
</evidence>
<evidence type="ECO:0000256" key="2">
    <source>
        <dbReference type="ARBA" id="ARBA00022692"/>
    </source>
</evidence>
<keyword evidence="3 7" id="KW-1133">Transmembrane helix</keyword>
<dbReference type="VEuPathDB" id="FungiDB:BO71DRAFT_330972"/>
<feature type="transmembrane region" description="Helical" evidence="7">
    <location>
        <begin position="207"/>
        <end position="229"/>
    </location>
</feature>
<feature type="transmembrane region" description="Helical" evidence="7">
    <location>
        <begin position="92"/>
        <end position="114"/>
    </location>
</feature>
<dbReference type="Pfam" id="PF20684">
    <property type="entry name" value="Fung_rhodopsin"/>
    <property type="match status" value="1"/>
</dbReference>
<proteinExistence type="inferred from homology"/>
<dbReference type="InterPro" id="IPR049326">
    <property type="entry name" value="Rhodopsin_dom_fungi"/>
</dbReference>
<evidence type="ECO:0000313" key="9">
    <source>
        <dbReference type="EMBL" id="PYH91991.1"/>
    </source>
</evidence>
<protein>
    <recommendedName>
        <fullName evidence="8">Rhodopsin domain-containing protein</fullName>
    </recommendedName>
</protein>
<evidence type="ECO:0000256" key="1">
    <source>
        <dbReference type="ARBA" id="ARBA00004141"/>
    </source>
</evidence>
<evidence type="ECO:0000313" key="10">
    <source>
        <dbReference type="Proteomes" id="UP000247810"/>
    </source>
</evidence>
<dbReference type="STRING" id="1448320.A0A319D4G1"/>
<keyword evidence="4 7" id="KW-0472">Membrane</keyword>
<keyword evidence="10" id="KW-1185">Reference proteome</keyword>
<dbReference type="Proteomes" id="UP000247810">
    <property type="component" value="Unassembled WGS sequence"/>
</dbReference>
<dbReference type="EMBL" id="KZ825929">
    <property type="protein sequence ID" value="PYH91991.1"/>
    <property type="molecule type" value="Genomic_DNA"/>
</dbReference>
<evidence type="ECO:0000256" key="6">
    <source>
        <dbReference type="SAM" id="MobiDB-lite"/>
    </source>
</evidence>
<feature type="region of interest" description="Disordered" evidence="6">
    <location>
        <begin position="280"/>
        <end position="341"/>
    </location>
</feature>
<feature type="transmembrane region" description="Helical" evidence="7">
    <location>
        <begin position="13"/>
        <end position="35"/>
    </location>
</feature>
<feature type="transmembrane region" description="Helical" evidence="7">
    <location>
        <begin position="47"/>
        <end position="72"/>
    </location>
</feature>
<comment type="subcellular location">
    <subcellularLocation>
        <location evidence="1">Membrane</location>
        <topology evidence="1">Multi-pass membrane protein</topology>
    </subcellularLocation>
</comment>
<organism evidence="9 10">
    <name type="scientific">Aspergillus ellipticus CBS 707.79</name>
    <dbReference type="NCBI Taxonomy" id="1448320"/>
    <lineage>
        <taxon>Eukaryota</taxon>
        <taxon>Fungi</taxon>
        <taxon>Dikarya</taxon>
        <taxon>Ascomycota</taxon>
        <taxon>Pezizomycotina</taxon>
        <taxon>Eurotiomycetes</taxon>
        <taxon>Eurotiomycetidae</taxon>
        <taxon>Eurotiales</taxon>
        <taxon>Aspergillaceae</taxon>
        <taxon>Aspergillus</taxon>
        <taxon>Aspergillus subgen. Circumdati</taxon>
    </lineage>
</organism>
<dbReference type="InterPro" id="IPR052337">
    <property type="entry name" value="SAT4-like"/>
</dbReference>
<comment type="similarity">
    <text evidence="5">Belongs to the SAT4 family.</text>
</comment>
<dbReference type="GO" id="GO:0016020">
    <property type="term" value="C:membrane"/>
    <property type="evidence" value="ECO:0007669"/>
    <property type="project" value="UniProtKB-SubCell"/>
</dbReference>
<evidence type="ECO:0000256" key="3">
    <source>
        <dbReference type="ARBA" id="ARBA00022989"/>
    </source>
</evidence>
<dbReference type="PANTHER" id="PTHR33048">
    <property type="entry name" value="PTH11-LIKE INTEGRAL MEMBRANE PROTEIN (AFU_ORTHOLOGUE AFUA_5G11245)"/>
    <property type="match status" value="1"/>
</dbReference>
<dbReference type="PANTHER" id="PTHR33048:SF47">
    <property type="entry name" value="INTEGRAL MEMBRANE PROTEIN-RELATED"/>
    <property type="match status" value="1"/>
</dbReference>
<feature type="domain" description="Rhodopsin" evidence="8">
    <location>
        <begin position="32"/>
        <end position="270"/>
    </location>
</feature>
<evidence type="ECO:0000256" key="7">
    <source>
        <dbReference type="SAM" id="Phobius"/>
    </source>
</evidence>
<evidence type="ECO:0000259" key="8">
    <source>
        <dbReference type="Pfam" id="PF20684"/>
    </source>
</evidence>
<reference evidence="9 10" key="1">
    <citation type="submission" date="2018-02" db="EMBL/GenBank/DDBJ databases">
        <title>The genomes of Aspergillus section Nigri reveals drivers in fungal speciation.</title>
        <authorList>
            <consortium name="DOE Joint Genome Institute"/>
            <person name="Vesth T.C."/>
            <person name="Nybo J."/>
            <person name="Theobald S."/>
            <person name="Brandl J."/>
            <person name="Frisvad J.C."/>
            <person name="Nielsen K.F."/>
            <person name="Lyhne E.K."/>
            <person name="Kogle M.E."/>
            <person name="Kuo A."/>
            <person name="Riley R."/>
            <person name="Clum A."/>
            <person name="Nolan M."/>
            <person name="Lipzen A."/>
            <person name="Salamov A."/>
            <person name="Henrissat B."/>
            <person name="Wiebenga A."/>
            <person name="De vries R.P."/>
            <person name="Grigoriev I.V."/>
            <person name="Mortensen U.H."/>
            <person name="Andersen M.R."/>
            <person name="Baker S.E."/>
        </authorList>
    </citation>
    <scope>NUCLEOTIDE SEQUENCE [LARGE SCALE GENOMIC DNA]</scope>
    <source>
        <strain evidence="9 10">CBS 707.79</strain>
    </source>
</reference>
<name>A0A319D4G1_9EURO</name>
<feature type="transmembrane region" description="Helical" evidence="7">
    <location>
        <begin position="175"/>
        <end position="195"/>
    </location>
</feature>
<keyword evidence="2 7" id="KW-0812">Transmembrane</keyword>